<feature type="domain" description="Transposase IS66 central" evidence="1">
    <location>
        <begin position="1"/>
        <end position="49"/>
    </location>
</feature>
<sequence length="49" mass="5709">ILVGKYSDHLPLYRYESILSRNGVQLSRSTMSRWILETAELLQPLTDLM</sequence>
<evidence type="ECO:0000313" key="2">
    <source>
        <dbReference type="EMBL" id="HCO24887.1"/>
    </source>
</evidence>
<dbReference type="Pfam" id="PF03050">
    <property type="entry name" value="DDE_Tnp_IS66"/>
    <property type="match status" value="1"/>
</dbReference>
<evidence type="ECO:0000313" key="3">
    <source>
        <dbReference type="Proteomes" id="UP000263642"/>
    </source>
</evidence>
<dbReference type="InterPro" id="IPR004291">
    <property type="entry name" value="Transposase_IS66_central"/>
</dbReference>
<dbReference type="EMBL" id="DQAY01000111">
    <property type="protein sequence ID" value="HCO24887.1"/>
    <property type="molecule type" value="Genomic_DNA"/>
</dbReference>
<gene>
    <name evidence="2" type="ORF">DIT97_18350</name>
</gene>
<dbReference type="AlphaFoldDB" id="A0A3D3RA47"/>
<feature type="non-terminal residue" evidence="2">
    <location>
        <position position="1"/>
    </location>
</feature>
<comment type="caution">
    <text evidence="2">The sequence shown here is derived from an EMBL/GenBank/DDBJ whole genome shotgun (WGS) entry which is preliminary data.</text>
</comment>
<proteinExistence type="predicted"/>
<organism evidence="2 3">
    <name type="scientific">Gimesia maris</name>
    <dbReference type="NCBI Taxonomy" id="122"/>
    <lineage>
        <taxon>Bacteria</taxon>
        <taxon>Pseudomonadati</taxon>
        <taxon>Planctomycetota</taxon>
        <taxon>Planctomycetia</taxon>
        <taxon>Planctomycetales</taxon>
        <taxon>Planctomycetaceae</taxon>
        <taxon>Gimesia</taxon>
    </lineage>
</organism>
<dbReference type="Proteomes" id="UP000263642">
    <property type="component" value="Unassembled WGS sequence"/>
</dbReference>
<name>A0A3D3RA47_9PLAN</name>
<feature type="non-terminal residue" evidence="2">
    <location>
        <position position="49"/>
    </location>
</feature>
<accession>A0A3D3RA47</accession>
<protein>
    <submittedName>
        <fullName evidence="2">IS66 family transposase</fullName>
    </submittedName>
</protein>
<reference evidence="2 3" key="1">
    <citation type="journal article" date="2018" name="Nat. Biotechnol.">
        <title>A standardized bacterial taxonomy based on genome phylogeny substantially revises the tree of life.</title>
        <authorList>
            <person name="Parks D.H."/>
            <person name="Chuvochina M."/>
            <person name="Waite D.W."/>
            <person name="Rinke C."/>
            <person name="Skarshewski A."/>
            <person name="Chaumeil P.A."/>
            <person name="Hugenholtz P."/>
        </authorList>
    </citation>
    <scope>NUCLEOTIDE SEQUENCE [LARGE SCALE GENOMIC DNA]</scope>
    <source>
        <strain evidence="2">UBA9375</strain>
    </source>
</reference>
<evidence type="ECO:0000259" key="1">
    <source>
        <dbReference type="Pfam" id="PF03050"/>
    </source>
</evidence>